<reference evidence="7 8" key="1">
    <citation type="submission" date="2020-08" db="EMBL/GenBank/DDBJ databases">
        <title>Genome sequencing of Purple Non-Sulfur Bacteria from various extreme environments.</title>
        <authorList>
            <person name="Mayer M."/>
        </authorList>
    </citation>
    <scope>NUCLEOTIDE SEQUENCE [LARGE SCALE GENOMIC DNA]</scope>
    <source>
        <strain evidence="7 8">JA135</strain>
    </source>
</reference>
<dbReference type="InterPro" id="IPR051198">
    <property type="entry name" value="BchE-like"/>
</dbReference>
<dbReference type="InterPro" id="IPR058240">
    <property type="entry name" value="rSAM_sf"/>
</dbReference>
<organism evidence="7 8">
    <name type="scientific">Roseospira goensis</name>
    <dbReference type="NCBI Taxonomy" id="391922"/>
    <lineage>
        <taxon>Bacteria</taxon>
        <taxon>Pseudomonadati</taxon>
        <taxon>Pseudomonadota</taxon>
        <taxon>Alphaproteobacteria</taxon>
        <taxon>Rhodospirillales</taxon>
        <taxon>Rhodospirillaceae</taxon>
        <taxon>Roseospira</taxon>
    </lineage>
</organism>
<keyword evidence="5" id="KW-0411">Iron-sulfur</keyword>
<dbReference type="SFLD" id="SFLDG01082">
    <property type="entry name" value="B12-binding_domain_containing"/>
    <property type="match status" value="1"/>
</dbReference>
<comment type="cofactor">
    <cofactor evidence="1">
        <name>[4Fe-4S] cluster</name>
        <dbReference type="ChEBI" id="CHEBI:49883"/>
    </cofactor>
</comment>
<dbReference type="GO" id="GO:0003824">
    <property type="term" value="F:catalytic activity"/>
    <property type="evidence" value="ECO:0007669"/>
    <property type="project" value="InterPro"/>
</dbReference>
<dbReference type="SMART" id="SM00729">
    <property type="entry name" value="Elp3"/>
    <property type="match status" value="1"/>
</dbReference>
<dbReference type="PANTHER" id="PTHR43409">
    <property type="entry name" value="ANAEROBIC MAGNESIUM-PROTOPORPHYRIN IX MONOMETHYL ESTER CYCLASE-RELATED"/>
    <property type="match status" value="1"/>
</dbReference>
<accession>A0A7W6RYF5</accession>
<evidence type="ECO:0000256" key="1">
    <source>
        <dbReference type="ARBA" id="ARBA00001966"/>
    </source>
</evidence>
<dbReference type="SFLD" id="SFLDG01095">
    <property type="entry name" value="Uncharacterised_Radical_SAM_Su"/>
    <property type="match status" value="1"/>
</dbReference>
<dbReference type="InterPro" id="IPR006638">
    <property type="entry name" value="Elp3/MiaA/NifB-like_rSAM"/>
</dbReference>
<evidence type="ECO:0000256" key="5">
    <source>
        <dbReference type="ARBA" id="ARBA00023014"/>
    </source>
</evidence>
<protein>
    <recommendedName>
        <fullName evidence="6">Radical SAM core domain-containing protein</fullName>
    </recommendedName>
</protein>
<dbReference type="Proteomes" id="UP000555728">
    <property type="component" value="Unassembled WGS sequence"/>
</dbReference>
<evidence type="ECO:0000313" key="7">
    <source>
        <dbReference type="EMBL" id="MBB4284889.1"/>
    </source>
</evidence>
<comment type="caution">
    <text evidence="7">The sequence shown here is derived from an EMBL/GenBank/DDBJ whole genome shotgun (WGS) entry which is preliminary data.</text>
</comment>
<proteinExistence type="predicted"/>
<dbReference type="CDD" id="cd01335">
    <property type="entry name" value="Radical_SAM"/>
    <property type="match status" value="1"/>
</dbReference>
<feature type="domain" description="Radical SAM core" evidence="6">
    <location>
        <begin position="11"/>
        <end position="245"/>
    </location>
</feature>
<dbReference type="GO" id="GO:0046872">
    <property type="term" value="F:metal ion binding"/>
    <property type="evidence" value="ECO:0007669"/>
    <property type="project" value="UniProtKB-KW"/>
</dbReference>
<dbReference type="SUPFAM" id="SSF102114">
    <property type="entry name" value="Radical SAM enzymes"/>
    <property type="match status" value="1"/>
</dbReference>
<dbReference type="SFLD" id="SFLDS00029">
    <property type="entry name" value="Radical_SAM"/>
    <property type="match status" value="1"/>
</dbReference>
<evidence type="ECO:0000256" key="4">
    <source>
        <dbReference type="ARBA" id="ARBA00023004"/>
    </source>
</evidence>
<evidence type="ECO:0000256" key="3">
    <source>
        <dbReference type="ARBA" id="ARBA00022723"/>
    </source>
</evidence>
<dbReference type="InterPro" id="IPR013785">
    <property type="entry name" value="Aldolase_TIM"/>
</dbReference>
<dbReference type="PANTHER" id="PTHR43409:SF4">
    <property type="entry name" value="RADICAL SAM SUPERFAMILY PROTEIN"/>
    <property type="match status" value="1"/>
</dbReference>
<gene>
    <name evidence="7" type="ORF">GGD88_000600</name>
</gene>
<dbReference type="Pfam" id="PF04055">
    <property type="entry name" value="Radical_SAM"/>
    <property type="match status" value="1"/>
</dbReference>
<evidence type="ECO:0000256" key="2">
    <source>
        <dbReference type="ARBA" id="ARBA00022691"/>
    </source>
</evidence>
<dbReference type="PROSITE" id="PS51918">
    <property type="entry name" value="RADICAL_SAM"/>
    <property type="match status" value="1"/>
</dbReference>
<keyword evidence="2" id="KW-0949">S-adenosyl-L-methionine</keyword>
<sequence>MTIAYDMPLYRPPSEGRNLIIQATLGCSFNRCAFCSMYRSKTFQVRPLAAVFRDIDAAARAWPAADRVFLADGDALVLPSDHLHAILDHLRARLPALTRVSAYATPANLLKKTPEELAGLKAARLSLVYLGVESGSADVLRRITKGASPAGHAKAIEKARAAGLKVSATVILGLAGAEGWEDHITATAALINQAPPTYLSTLQLYLDDERFGPFVTQMTRDGRGFTFQDDAAILAEQHLFLERLDPPAPVIFRSNHASNALALAGTLPKDRDRLLREVATAQAVLSGPGWRPAALRAL</sequence>
<name>A0A7W6RYF5_9PROT</name>
<dbReference type="EMBL" id="JACIGI010000003">
    <property type="protein sequence ID" value="MBB4284889.1"/>
    <property type="molecule type" value="Genomic_DNA"/>
</dbReference>
<keyword evidence="3" id="KW-0479">Metal-binding</keyword>
<keyword evidence="8" id="KW-1185">Reference proteome</keyword>
<keyword evidence="4" id="KW-0408">Iron</keyword>
<dbReference type="RefSeq" id="WP_184431545.1">
    <property type="nucleotide sequence ID" value="NZ_JACIGI010000003.1"/>
</dbReference>
<dbReference type="InterPro" id="IPR007197">
    <property type="entry name" value="rSAM"/>
</dbReference>
<dbReference type="GO" id="GO:0051536">
    <property type="term" value="F:iron-sulfur cluster binding"/>
    <property type="evidence" value="ECO:0007669"/>
    <property type="project" value="UniProtKB-KW"/>
</dbReference>
<evidence type="ECO:0000313" key="8">
    <source>
        <dbReference type="Proteomes" id="UP000555728"/>
    </source>
</evidence>
<dbReference type="AlphaFoldDB" id="A0A7W6RYF5"/>
<dbReference type="Gene3D" id="3.20.20.70">
    <property type="entry name" value="Aldolase class I"/>
    <property type="match status" value="1"/>
</dbReference>
<evidence type="ECO:0000259" key="6">
    <source>
        <dbReference type="PROSITE" id="PS51918"/>
    </source>
</evidence>